<dbReference type="RefSeq" id="WP_279529978.1">
    <property type="nucleotide sequence ID" value="NZ_CP122312.1"/>
</dbReference>
<evidence type="ECO:0000313" key="2">
    <source>
        <dbReference type="EMBL" id="MFC7200059.1"/>
    </source>
</evidence>
<dbReference type="InterPro" id="IPR013022">
    <property type="entry name" value="Xyl_isomerase-like_TIM-brl"/>
</dbReference>
<dbReference type="AlphaFoldDB" id="A0ABD5Z4I4"/>
<dbReference type="EMBL" id="JBHTAR010000011">
    <property type="protein sequence ID" value="MFC7200059.1"/>
    <property type="molecule type" value="Genomic_DNA"/>
</dbReference>
<comment type="caution">
    <text evidence="2">The sequence shown here is derived from an EMBL/GenBank/DDBJ whole genome shotgun (WGS) entry which is preliminary data.</text>
</comment>
<accession>A0ABD5Z4I4</accession>
<feature type="domain" description="Xylose isomerase-like TIM barrel" evidence="1">
    <location>
        <begin position="20"/>
        <end position="308"/>
    </location>
</feature>
<proteinExistence type="predicted"/>
<dbReference type="InterPro" id="IPR050312">
    <property type="entry name" value="IolE/XylAMocC-like"/>
</dbReference>
<dbReference type="GO" id="GO:0016853">
    <property type="term" value="F:isomerase activity"/>
    <property type="evidence" value="ECO:0007669"/>
    <property type="project" value="UniProtKB-KW"/>
</dbReference>
<keyword evidence="2" id="KW-0413">Isomerase</keyword>
<evidence type="ECO:0000313" key="3">
    <source>
        <dbReference type="Proteomes" id="UP001596447"/>
    </source>
</evidence>
<dbReference type="Proteomes" id="UP001596447">
    <property type="component" value="Unassembled WGS sequence"/>
</dbReference>
<dbReference type="SUPFAM" id="SSF51658">
    <property type="entry name" value="Xylose isomerase-like"/>
    <property type="match status" value="1"/>
</dbReference>
<dbReference type="PANTHER" id="PTHR12110:SF21">
    <property type="entry name" value="XYLOSE ISOMERASE-LIKE TIM BARREL DOMAIN-CONTAINING PROTEIN"/>
    <property type="match status" value="1"/>
</dbReference>
<keyword evidence="3" id="KW-1185">Reference proteome</keyword>
<dbReference type="PANTHER" id="PTHR12110">
    <property type="entry name" value="HYDROXYPYRUVATE ISOMERASE"/>
    <property type="match status" value="1"/>
</dbReference>
<evidence type="ECO:0000259" key="1">
    <source>
        <dbReference type="Pfam" id="PF01261"/>
    </source>
</evidence>
<reference evidence="2 3" key="1">
    <citation type="journal article" date="2019" name="Int. J. Syst. Evol. Microbiol.">
        <title>The Global Catalogue of Microorganisms (GCM) 10K type strain sequencing project: providing services to taxonomists for standard genome sequencing and annotation.</title>
        <authorList>
            <consortium name="The Broad Institute Genomics Platform"/>
            <consortium name="The Broad Institute Genome Sequencing Center for Infectious Disease"/>
            <person name="Wu L."/>
            <person name="Ma J."/>
        </authorList>
    </citation>
    <scope>NUCLEOTIDE SEQUENCE [LARGE SCALE GENOMIC DNA]</scope>
    <source>
        <strain evidence="2 3">XZGYJ-43</strain>
    </source>
</reference>
<dbReference type="InterPro" id="IPR036237">
    <property type="entry name" value="Xyl_isomerase-like_sf"/>
</dbReference>
<protein>
    <submittedName>
        <fullName evidence="2">Sugar phosphate isomerase/epimerase family protein</fullName>
    </submittedName>
</protein>
<sequence>MDVGVLTVPLGDESLDDALDYLSGLGVGAVELGCGGFPGEDHLPRETYLDDEAVQEELHDLLDEHDLRVSALATHNNPLHPDKERAAEADTELREAVHLADQLGVDTVTCFSGLPAGGPDDEVPNWVTAPWPGEHAEAHEYQWEEVAIPYWRDLAEHAADHGVDLAIEMHPNMLVYEPHGMLKLREATNERVGANFDPSHLYWQDIDVTDAIRFLGEADAIHHVHAKDTKVYDANARTKGVLDMAGYDEVAERSWLFRSVGYGHGEEHWKDVVSTLRMVDYDGALSIEHEDALTSSREGLEKAVDVLQRAVFETRPGDAYWANRHPTTPPTHDTHDT</sequence>
<dbReference type="Gene3D" id="3.20.20.150">
    <property type="entry name" value="Divalent-metal-dependent TIM barrel enzymes"/>
    <property type="match status" value="1"/>
</dbReference>
<name>A0ABD5Z4I4_9EURY</name>
<gene>
    <name evidence="2" type="ORF">ACFQJ9_11675</name>
</gene>
<organism evidence="2 3">
    <name type="scientific">Halospeciosus flavus</name>
    <dbReference type="NCBI Taxonomy" id="3032283"/>
    <lineage>
        <taxon>Archaea</taxon>
        <taxon>Methanobacteriati</taxon>
        <taxon>Methanobacteriota</taxon>
        <taxon>Stenosarchaea group</taxon>
        <taxon>Halobacteria</taxon>
        <taxon>Halobacteriales</taxon>
        <taxon>Halobacteriaceae</taxon>
        <taxon>Halospeciosus</taxon>
    </lineage>
</organism>
<dbReference type="Pfam" id="PF01261">
    <property type="entry name" value="AP_endonuc_2"/>
    <property type="match status" value="1"/>
</dbReference>